<dbReference type="Proteomes" id="UP000237105">
    <property type="component" value="Unassembled WGS sequence"/>
</dbReference>
<protein>
    <submittedName>
        <fullName evidence="2">Uncharacterized protein</fullName>
    </submittedName>
</protein>
<sequence>MFSVGVCTPLVLKVVVVSVKTGQTPRGIKEKSRDIAIEELKMLKASRLTVFMDTNSGKPVLKNRKMFNNLLPSAWEIRSHLPLYLESVEKL</sequence>
<evidence type="ECO:0000313" key="2">
    <source>
        <dbReference type="EMBL" id="PON34644.1"/>
    </source>
</evidence>
<evidence type="ECO:0000313" key="3">
    <source>
        <dbReference type="Proteomes" id="UP000237105"/>
    </source>
</evidence>
<accession>A0A2P5ADL6</accession>
<feature type="non-terminal residue" evidence="2">
    <location>
        <position position="91"/>
    </location>
</feature>
<reference evidence="3" key="1">
    <citation type="submission" date="2016-06" db="EMBL/GenBank/DDBJ databases">
        <title>Parallel loss of symbiosis genes in relatives of nitrogen-fixing non-legume Parasponia.</title>
        <authorList>
            <person name="Van Velzen R."/>
            <person name="Holmer R."/>
            <person name="Bu F."/>
            <person name="Rutten L."/>
            <person name="Van Zeijl A."/>
            <person name="Liu W."/>
            <person name="Santuari L."/>
            <person name="Cao Q."/>
            <person name="Sharma T."/>
            <person name="Shen D."/>
            <person name="Roswanjaya Y."/>
            <person name="Wardhani T."/>
            <person name="Kalhor M.S."/>
            <person name="Jansen J."/>
            <person name="Van den Hoogen J."/>
            <person name="Gungor B."/>
            <person name="Hartog M."/>
            <person name="Hontelez J."/>
            <person name="Verver J."/>
            <person name="Yang W.-C."/>
            <person name="Schijlen E."/>
            <person name="Repin R."/>
            <person name="Schilthuizen M."/>
            <person name="Schranz E."/>
            <person name="Heidstra R."/>
            <person name="Miyata K."/>
            <person name="Fedorova E."/>
            <person name="Kohlen W."/>
            <person name="Bisseling T."/>
            <person name="Smit S."/>
            <person name="Geurts R."/>
        </authorList>
    </citation>
    <scope>NUCLEOTIDE SEQUENCE [LARGE SCALE GENOMIC DNA]</scope>
    <source>
        <strain evidence="3">cv. WU1-14</strain>
    </source>
</reference>
<evidence type="ECO:0000256" key="1">
    <source>
        <dbReference type="SAM" id="SignalP"/>
    </source>
</evidence>
<dbReference type="AlphaFoldDB" id="A0A2P5ADL6"/>
<proteinExistence type="predicted"/>
<organism evidence="2 3">
    <name type="scientific">Parasponia andersonii</name>
    <name type="common">Sponia andersonii</name>
    <dbReference type="NCBI Taxonomy" id="3476"/>
    <lineage>
        <taxon>Eukaryota</taxon>
        <taxon>Viridiplantae</taxon>
        <taxon>Streptophyta</taxon>
        <taxon>Embryophyta</taxon>
        <taxon>Tracheophyta</taxon>
        <taxon>Spermatophyta</taxon>
        <taxon>Magnoliopsida</taxon>
        <taxon>eudicotyledons</taxon>
        <taxon>Gunneridae</taxon>
        <taxon>Pentapetalae</taxon>
        <taxon>rosids</taxon>
        <taxon>fabids</taxon>
        <taxon>Rosales</taxon>
        <taxon>Cannabaceae</taxon>
        <taxon>Parasponia</taxon>
    </lineage>
</organism>
<dbReference type="EMBL" id="JXTB01000649">
    <property type="protein sequence ID" value="PON34644.1"/>
    <property type="molecule type" value="Genomic_DNA"/>
</dbReference>
<gene>
    <name evidence="2" type="ORF">PanWU01x14_342660</name>
</gene>
<comment type="caution">
    <text evidence="2">The sequence shown here is derived from an EMBL/GenBank/DDBJ whole genome shotgun (WGS) entry which is preliminary data.</text>
</comment>
<keyword evidence="3" id="KW-1185">Reference proteome</keyword>
<name>A0A2P5ADL6_PARAD</name>
<feature type="chain" id="PRO_5015157367" evidence="1">
    <location>
        <begin position="19"/>
        <end position="91"/>
    </location>
</feature>
<feature type="signal peptide" evidence="1">
    <location>
        <begin position="1"/>
        <end position="18"/>
    </location>
</feature>
<keyword evidence="1" id="KW-0732">Signal</keyword>